<dbReference type="Pfam" id="PF01368">
    <property type="entry name" value="DHH"/>
    <property type="match status" value="1"/>
</dbReference>
<dbReference type="Pfam" id="PF02272">
    <property type="entry name" value="DHHA1"/>
    <property type="match status" value="1"/>
</dbReference>
<dbReference type="InterPro" id="IPR051319">
    <property type="entry name" value="Oligoribo/pAp-PDE_c-di-AMP_PDE"/>
</dbReference>
<reference evidence="3" key="1">
    <citation type="submission" date="2012-01" db="EMBL/GenBank/DDBJ databases">
        <title>The Genome Sequence of Treponema denticola H-22.</title>
        <authorList>
            <consortium name="The Broad Institute Genome Sequencing Platform"/>
            <person name="Earl A."/>
            <person name="Ward D."/>
            <person name="Feldgarden M."/>
            <person name="Gevers D."/>
            <person name="Blanton J.M."/>
            <person name="Fenno C.J."/>
            <person name="Baranova O.V."/>
            <person name="Mathney J."/>
            <person name="Dewhirst F.E."/>
            <person name="Izard J."/>
            <person name="Young S.K."/>
            <person name="Zeng Q."/>
            <person name="Gargeya S."/>
            <person name="Fitzgerald M."/>
            <person name="Haas B."/>
            <person name="Abouelleil A."/>
            <person name="Alvarado L."/>
            <person name="Arachchi H.M."/>
            <person name="Berlin A."/>
            <person name="Chapman S.B."/>
            <person name="Gearin G."/>
            <person name="Goldberg J."/>
            <person name="Griggs A."/>
            <person name="Gujja S."/>
            <person name="Hansen M."/>
            <person name="Heiman D."/>
            <person name="Howarth C."/>
            <person name="Larimer J."/>
            <person name="Lui A."/>
            <person name="MacDonald P.J.P."/>
            <person name="McCowen C."/>
            <person name="Montmayeur A."/>
            <person name="Murphy C."/>
            <person name="Neiman D."/>
            <person name="Pearson M."/>
            <person name="Priest M."/>
            <person name="Roberts A."/>
            <person name="Saif S."/>
            <person name="Shea T."/>
            <person name="Sisk P."/>
            <person name="Stolte C."/>
            <person name="Sykes S."/>
            <person name="Wortman J."/>
            <person name="Nusbaum C."/>
            <person name="Birren B."/>
        </authorList>
    </citation>
    <scope>NUCLEOTIDE SEQUENCE [LARGE SCALE GENOMIC DNA]</scope>
    <source>
        <strain evidence="3">H-22</strain>
    </source>
</reference>
<dbReference type="GO" id="GO:0003676">
    <property type="term" value="F:nucleic acid binding"/>
    <property type="evidence" value="ECO:0007669"/>
    <property type="project" value="InterPro"/>
</dbReference>
<evidence type="ECO:0000259" key="2">
    <source>
        <dbReference type="Pfam" id="PF02272"/>
    </source>
</evidence>
<evidence type="ECO:0000259" key="1">
    <source>
        <dbReference type="Pfam" id="PF01368"/>
    </source>
</evidence>
<comment type="caution">
    <text evidence="3">The sequence shown here is derived from an EMBL/GenBank/DDBJ whole genome shotgun (WGS) entry which is preliminary data.</text>
</comment>
<sequence length="327" mass="36532">MQEKLSTLCSVLNKDQPVLVQTHDFPDHDALGAAYALLKLLETYGYKVEIAYGGHIQSLSLIEFVEYLNHPLLKLDEIDDLKKYQVVIVDGSPFKGTVKYVGGILKAVIDHHPERIQSTAAYTDIRVGIGACSSIIWSYWKESGKEYDEITATAMIAGIQLDTAFLSRGVSKLDLDAYYELYFKSDVQKTYQMIKTTINICDLEEIGRAFTDYLRIDNFLIVELSEDYSRAILSVVADFLIWIKDISFVIVLETDGPEYKLSARSRDKNLDAGWLIQEAVKDMGSGGGHAHMAGGVIDAERYCGKTVFLNSIIKLANSEQGNNCGRK</sequence>
<name>A0A0E2EGK6_TREDN</name>
<feature type="domain" description="DDH" evidence="1">
    <location>
        <begin position="18"/>
        <end position="159"/>
    </location>
</feature>
<dbReference type="HOGENOM" id="CLU_046377_1_0_12"/>
<dbReference type="Gene3D" id="3.90.1640.10">
    <property type="entry name" value="inorganic pyrophosphatase (n-terminal core)"/>
    <property type="match status" value="1"/>
</dbReference>
<dbReference type="RefSeq" id="WP_002684568.1">
    <property type="nucleotide sequence ID" value="NZ_CM001795.1"/>
</dbReference>
<dbReference type="InterPro" id="IPR003156">
    <property type="entry name" value="DHHA1_dom"/>
</dbReference>
<dbReference type="PANTHER" id="PTHR47618">
    <property type="entry name" value="BIFUNCTIONAL OLIGORIBONUCLEASE AND PAP PHOSPHATASE NRNA"/>
    <property type="match status" value="1"/>
</dbReference>
<evidence type="ECO:0008006" key="4">
    <source>
        <dbReference type="Google" id="ProtNLM"/>
    </source>
</evidence>
<dbReference type="Gene3D" id="3.10.310.30">
    <property type="match status" value="1"/>
</dbReference>
<dbReference type="PATRIC" id="fig|999432.5.peg.1514"/>
<proteinExistence type="predicted"/>
<dbReference type="Proteomes" id="UP000011705">
    <property type="component" value="Chromosome"/>
</dbReference>
<dbReference type="PANTHER" id="PTHR47618:SF1">
    <property type="entry name" value="BIFUNCTIONAL OLIGORIBONUCLEASE AND PAP PHOSPHATASE NRNA"/>
    <property type="match status" value="1"/>
</dbReference>
<dbReference type="SUPFAM" id="SSF64182">
    <property type="entry name" value="DHH phosphoesterases"/>
    <property type="match status" value="1"/>
</dbReference>
<dbReference type="AlphaFoldDB" id="A0A0E2EGK6"/>
<feature type="domain" description="DHHA1" evidence="2">
    <location>
        <begin position="218"/>
        <end position="300"/>
    </location>
</feature>
<protein>
    <recommendedName>
        <fullName evidence="4">DHHA1 domain-containing protein</fullName>
    </recommendedName>
</protein>
<accession>A0A0E2EGK6</accession>
<dbReference type="InterPro" id="IPR038763">
    <property type="entry name" value="DHH_sf"/>
</dbReference>
<organism evidence="3">
    <name type="scientific">Treponema denticola H-22</name>
    <dbReference type="NCBI Taxonomy" id="999432"/>
    <lineage>
        <taxon>Bacteria</taxon>
        <taxon>Pseudomonadati</taxon>
        <taxon>Spirochaetota</taxon>
        <taxon>Spirochaetia</taxon>
        <taxon>Spirochaetales</taxon>
        <taxon>Treponemataceae</taxon>
        <taxon>Treponema</taxon>
    </lineage>
</organism>
<gene>
    <name evidence="3" type="ORF">HMPREF9726_01460</name>
</gene>
<evidence type="ECO:0000313" key="3">
    <source>
        <dbReference type="EMBL" id="EMB33099.1"/>
    </source>
</evidence>
<dbReference type="InterPro" id="IPR001667">
    <property type="entry name" value="DDH_dom"/>
</dbReference>
<dbReference type="EMBL" id="AGDV01000012">
    <property type="protein sequence ID" value="EMB33099.1"/>
    <property type="molecule type" value="Genomic_DNA"/>
</dbReference>